<evidence type="ECO:0000259" key="9">
    <source>
        <dbReference type="PROSITE" id="PS50109"/>
    </source>
</evidence>
<evidence type="ECO:0000256" key="6">
    <source>
        <dbReference type="ARBA" id="ARBA00022777"/>
    </source>
</evidence>
<evidence type="ECO:0000256" key="4">
    <source>
        <dbReference type="ARBA" id="ARBA00022553"/>
    </source>
</evidence>
<dbReference type="InterPro" id="IPR005467">
    <property type="entry name" value="His_kinase_dom"/>
</dbReference>
<keyword evidence="11" id="KW-1185">Reference proteome</keyword>
<dbReference type="EMBL" id="JAFNJU010000002">
    <property type="protein sequence ID" value="MBO1264194.1"/>
    <property type="molecule type" value="Genomic_DNA"/>
</dbReference>
<dbReference type="Gene3D" id="1.10.287.130">
    <property type="match status" value="1"/>
</dbReference>
<dbReference type="GO" id="GO:0005886">
    <property type="term" value="C:plasma membrane"/>
    <property type="evidence" value="ECO:0007669"/>
    <property type="project" value="TreeGrafter"/>
</dbReference>
<comment type="subcellular location">
    <subcellularLocation>
        <location evidence="2">Membrane</location>
    </subcellularLocation>
</comment>
<dbReference type="SUPFAM" id="SSF47384">
    <property type="entry name" value="Homodimeric domain of signal transducing histidine kinase"/>
    <property type="match status" value="1"/>
</dbReference>
<dbReference type="Proteomes" id="UP000664218">
    <property type="component" value="Unassembled WGS sequence"/>
</dbReference>
<evidence type="ECO:0000256" key="5">
    <source>
        <dbReference type="ARBA" id="ARBA00022679"/>
    </source>
</evidence>
<dbReference type="PANTHER" id="PTHR45453">
    <property type="entry name" value="PHOSPHATE REGULON SENSOR PROTEIN PHOR"/>
    <property type="match status" value="1"/>
</dbReference>
<dbReference type="InterPro" id="IPR050351">
    <property type="entry name" value="BphY/WalK/GraS-like"/>
</dbReference>
<proteinExistence type="predicted"/>
<organism evidence="10 11">
    <name type="scientific">Proteiniclasticum aestuarii</name>
    <dbReference type="NCBI Taxonomy" id="2817862"/>
    <lineage>
        <taxon>Bacteria</taxon>
        <taxon>Bacillati</taxon>
        <taxon>Bacillota</taxon>
        <taxon>Clostridia</taxon>
        <taxon>Eubacteriales</taxon>
        <taxon>Clostridiaceae</taxon>
        <taxon>Proteiniclasticum</taxon>
    </lineage>
</organism>
<dbReference type="SUPFAM" id="SSF55874">
    <property type="entry name" value="ATPase domain of HSP90 chaperone/DNA topoisomerase II/histidine kinase"/>
    <property type="match status" value="1"/>
</dbReference>
<keyword evidence="8" id="KW-1133">Transmembrane helix</keyword>
<dbReference type="PROSITE" id="PS50109">
    <property type="entry name" value="HIS_KIN"/>
    <property type="match status" value="1"/>
</dbReference>
<dbReference type="RefSeq" id="WP_207598710.1">
    <property type="nucleotide sequence ID" value="NZ_JAFNJU010000002.1"/>
</dbReference>
<dbReference type="SMART" id="SM00387">
    <property type="entry name" value="HATPase_c"/>
    <property type="match status" value="1"/>
</dbReference>
<dbReference type="EC" id="2.7.13.3" evidence="3"/>
<dbReference type="Pfam" id="PF00512">
    <property type="entry name" value="HisKA"/>
    <property type="match status" value="1"/>
</dbReference>
<protein>
    <recommendedName>
        <fullName evidence="3">histidine kinase</fullName>
        <ecNumber evidence="3">2.7.13.3</ecNumber>
    </recommendedName>
</protein>
<keyword evidence="6 10" id="KW-0418">Kinase</keyword>
<dbReference type="InterPro" id="IPR003661">
    <property type="entry name" value="HisK_dim/P_dom"/>
</dbReference>
<dbReference type="InterPro" id="IPR036890">
    <property type="entry name" value="HATPase_C_sf"/>
</dbReference>
<evidence type="ECO:0000256" key="7">
    <source>
        <dbReference type="ARBA" id="ARBA00023012"/>
    </source>
</evidence>
<reference evidence="10" key="1">
    <citation type="submission" date="2021-03" db="EMBL/GenBank/DDBJ databases">
        <title>Proteiniclasticum marinus sp. nov., isolated from tidal flat sediment.</title>
        <authorList>
            <person name="Namirimu T."/>
            <person name="Yang J.-A."/>
            <person name="Yang S.-H."/>
            <person name="Kim Y.-J."/>
            <person name="Kwon K.K."/>
        </authorList>
    </citation>
    <scope>NUCLEOTIDE SEQUENCE</scope>
    <source>
        <strain evidence="10">SCR006</strain>
    </source>
</reference>
<feature type="transmembrane region" description="Helical" evidence="8">
    <location>
        <begin position="12"/>
        <end position="30"/>
    </location>
</feature>
<dbReference type="InterPro" id="IPR003594">
    <property type="entry name" value="HATPase_dom"/>
</dbReference>
<feature type="domain" description="Histidine kinase" evidence="9">
    <location>
        <begin position="121"/>
        <end position="334"/>
    </location>
</feature>
<comment type="caution">
    <text evidence="10">The sequence shown here is derived from an EMBL/GenBank/DDBJ whole genome shotgun (WGS) entry which is preliminary data.</text>
</comment>
<sequence>MKFLRNPEVRRMLLLELLFSALMIFIGFRSGRETGYLLMLVSSLLIAANLFFTFRRYRNIARLTEEMEDVLHKERFSPISAYEEGELSILRTQIHKMNKKMEEQQGALLNEKIYLSESLADISHQIRTPLTALNLTCDLLLEERLETGRRKSLVKEQMKLLDQIDWLISALLKMAKLDANTAKMMREKVHVRTLLQRAVEPLAIAMDVKDQALVIRQEGEESYFGDLNWSAEALLNILKNCMEHTPVGGTLTISVSENVLFTEIVIEDNGPGIHKEDLPHLFERFYKGKSSGQTSVGIGLALSRMIITQQGGTLKAENRPSGGAGFTIRFYKGRAES</sequence>
<comment type="catalytic activity">
    <reaction evidence="1">
        <text>ATP + protein L-histidine = ADP + protein N-phospho-L-histidine.</text>
        <dbReference type="EC" id="2.7.13.3"/>
    </reaction>
</comment>
<dbReference type="InterPro" id="IPR036097">
    <property type="entry name" value="HisK_dim/P_sf"/>
</dbReference>
<dbReference type="CDD" id="cd00082">
    <property type="entry name" value="HisKA"/>
    <property type="match status" value="1"/>
</dbReference>
<dbReference type="GO" id="GO:0004721">
    <property type="term" value="F:phosphoprotein phosphatase activity"/>
    <property type="evidence" value="ECO:0007669"/>
    <property type="project" value="TreeGrafter"/>
</dbReference>
<evidence type="ECO:0000313" key="11">
    <source>
        <dbReference type="Proteomes" id="UP000664218"/>
    </source>
</evidence>
<keyword evidence="7" id="KW-0902">Two-component regulatory system</keyword>
<name>A0A939KG99_9CLOT</name>
<keyword evidence="4" id="KW-0597">Phosphoprotein</keyword>
<keyword evidence="8" id="KW-0812">Transmembrane</keyword>
<dbReference type="GO" id="GO:0000155">
    <property type="term" value="F:phosphorelay sensor kinase activity"/>
    <property type="evidence" value="ECO:0007669"/>
    <property type="project" value="InterPro"/>
</dbReference>
<dbReference type="SMART" id="SM00388">
    <property type="entry name" value="HisKA"/>
    <property type="match status" value="1"/>
</dbReference>
<dbReference type="PANTHER" id="PTHR45453:SF1">
    <property type="entry name" value="PHOSPHATE REGULON SENSOR PROTEIN PHOR"/>
    <property type="match status" value="1"/>
</dbReference>
<dbReference type="GO" id="GO:0016036">
    <property type="term" value="P:cellular response to phosphate starvation"/>
    <property type="evidence" value="ECO:0007669"/>
    <property type="project" value="TreeGrafter"/>
</dbReference>
<dbReference type="AlphaFoldDB" id="A0A939KG99"/>
<keyword evidence="8" id="KW-0472">Membrane</keyword>
<dbReference type="CDD" id="cd00075">
    <property type="entry name" value="HATPase"/>
    <property type="match status" value="1"/>
</dbReference>
<feature type="transmembrane region" description="Helical" evidence="8">
    <location>
        <begin position="36"/>
        <end position="54"/>
    </location>
</feature>
<dbReference type="Pfam" id="PF02518">
    <property type="entry name" value="HATPase_c"/>
    <property type="match status" value="1"/>
</dbReference>
<dbReference type="Gene3D" id="3.30.565.10">
    <property type="entry name" value="Histidine kinase-like ATPase, C-terminal domain"/>
    <property type="match status" value="1"/>
</dbReference>
<keyword evidence="5" id="KW-0808">Transferase</keyword>
<dbReference type="PRINTS" id="PR00344">
    <property type="entry name" value="BCTRLSENSOR"/>
</dbReference>
<evidence type="ECO:0000256" key="1">
    <source>
        <dbReference type="ARBA" id="ARBA00000085"/>
    </source>
</evidence>
<evidence type="ECO:0000313" key="10">
    <source>
        <dbReference type="EMBL" id="MBO1264194.1"/>
    </source>
</evidence>
<evidence type="ECO:0000256" key="3">
    <source>
        <dbReference type="ARBA" id="ARBA00012438"/>
    </source>
</evidence>
<evidence type="ECO:0000256" key="8">
    <source>
        <dbReference type="SAM" id="Phobius"/>
    </source>
</evidence>
<dbReference type="InterPro" id="IPR004358">
    <property type="entry name" value="Sig_transdc_His_kin-like_C"/>
</dbReference>
<accession>A0A939KG99</accession>
<gene>
    <name evidence="10" type="ORF">J3A84_03935</name>
</gene>
<evidence type="ECO:0000256" key="2">
    <source>
        <dbReference type="ARBA" id="ARBA00004370"/>
    </source>
</evidence>